<reference evidence="2" key="1">
    <citation type="submission" date="2018-05" db="EMBL/GenBank/DDBJ databases">
        <authorList>
            <person name="Lanie J.A."/>
            <person name="Ng W.-L."/>
            <person name="Kazmierczak K.M."/>
            <person name="Andrzejewski T.M."/>
            <person name="Davidsen T.M."/>
            <person name="Wayne K.J."/>
            <person name="Tettelin H."/>
            <person name="Glass J.I."/>
            <person name="Rusch D."/>
            <person name="Podicherti R."/>
            <person name="Tsui H.-C.T."/>
            <person name="Winkler M.E."/>
        </authorList>
    </citation>
    <scope>NUCLEOTIDE SEQUENCE</scope>
</reference>
<protein>
    <recommendedName>
        <fullName evidence="1">AB hydrolase-1 domain-containing protein</fullName>
    </recommendedName>
</protein>
<dbReference type="EMBL" id="UINC01041434">
    <property type="protein sequence ID" value="SVB42695.1"/>
    <property type="molecule type" value="Genomic_DNA"/>
</dbReference>
<organism evidence="2">
    <name type="scientific">marine metagenome</name>
    <dbReference type="NCBI Taxonomy" id="408172"/>
    <lineage>
        <taxon>unclassified sequences</taxon>
        <taxon>metagenomes</taxon>
        <taxon>ecological metagenomes</taxon>
    </lineage>
</organism>
<feature type="domain" description="AB hydrolase-1" evidence="1">
    <location>
        <begin position="10"/>
        <end position="173"/>
    </location>
</feature>
<dbReference type="InterPro" id="IPR000073">
    <property type="entry name" value="AB_hydrolase_1"/>
</dbReference>
<name>A0A382DWR8_9ZZZZ</name>
<evidence type="ECO:0000259" key="1">
    <source>
        <dbReference type="Pfam" id="PF12697"/>
    </source>
</evidence>
<dbReference type="PANTHER" id="PTHR10992:SF1086">
    <property type="entry name" value="AB HYDROLASE-1 DOMAIN-CONTAINING PROTEIN"/>
    <property type="match status" value="1"/>
</dbReference>
<dbReference type="SUPFAM" id="SSF53474">
    <property type="entry name" value="alpha/beta-Hydrolases"/>
    <property type="match status" value="1"/>
</dbReference>
<proteinExistence type="predicted"/>
<feature type="non-terminal residue" evidence="2">
    <location>
        <position position="181"/>
    </location>
</feature>
<sequence>MKKLNVRNYVLVHGAWHGGWVWRQVADVLRAMGHTVTTPTLTGLGERKHLASQRPDLLMHVEDVVANIHLEGLSNIVLVGWSYGGMVISGVLEKIQEDVASMIYLDAFMPEKGQAVIDCVEPAAAGAFQGFIDQEKDIPPIIPLEVFGVDDPAVREFVNPRLVPQPFRTFVQPSTALAERP</sequence>
<dbReference type="AlphaFoldDB" id="A0A382DWR8"/>
<dbReference type="InterPro" id="IPR045889">
    <property type="entry name" value="MES/HNL"/>
</dbReference>
<gene>
    <name evidence="2" type="ORF">METZ01_LOCUS195549</name>
</gene>
<dbReference type="Pfam" id="PF12697">
    <property type="entry name" value="Abhydrolase_6"/>
    <property type="match status" value="1"/>
</dbReference>
<dbReference type="InterPro" id="IPR029058">
    <property type="entry name" value="AB_hydrolase_fold"/>
</dbReference>
<dbReference type="GO" id="GO:0080030">
    <property type="term" value="F:methyl indole-3-acetate esterase activity"/>
    <property type="evidence" value="ECO:0007669"/>
    <property type="project" value="TreeGrafter"/>
</dbReference>
<dbReference type="PANTHER" id="PTHR10992">
    <property type="entry name" value="METHYLESTERASE FAMILY MEMBER"/>
    <property type="match status" value="1"/>
</dbReference>
<dbReference type="Gene3D" id="3.40.50.1820">
    <property type="entry name" value="alpha/beta hydrolase"/>
    <property type="match status" value="1"/>
</dbReference>
<dbReference type="GO" id="GO:0080032">
    <property type="term" value="F:methyl jasmonate esterase activity"/>
    <property type="evidence" value="ECO:0007669"/>
    <property type="project" value="TreeGrafter"/>
</dbReference>
<accession>A0A382DWR8</accession>
<evidence type="ECO:0000313" key="2">
    <source>
        <dbReference type="EMBL" id="SVB42695.1"/>
    </source>
</evidence>